<keyword evidence="2" id="KW-1185">Reference proteome</keyword>
<evidence type="ECO:0000313" key="2">
    <source>
        <dbReference type="Proteomes" id="UP001256827"/>
    </source>
</evidence>
<sequence>MSQTLRNIIPSSCYGALYCDGEVVACEYIGLFDIVTGPSQRRRGFAG</sequence>
<reference evidence="1 2" key="1">
    <citation type="submission" date="2023-09" db="EMBL/GenBank/DDBJ databases">
        <title>Complete Genome and Methylome dissection of Bacillus brevis NEB573 original source of BbsI restriction endonuclease.</title>
        <authorList>
            <person name="Fomenkov A."/>
            <person name="Roberts R.D."/>
        </authorList>
    </citation>
    <scope>NUCLEOTIDE SEQUENCE [LARGE SCALE GENOMIC DNA]</scope>
    <source>
        <strain evidence="1 2">NEB573</strain>
    </source>
</reference>
<evidence type="ECO:0008006" key="3">
    <source>
        <dbReference type="Google" id="ProtNLM"/>
    </source>
</evidence>
<protein>
    <recommendedName>
        <fullName evidence="3">GNAT family N-acetyltransferase</fullName>
    </recommendedName>
</protein>
<evidence type="ECO:0000313" key="1">
    <source>
        <dbReference type="EMBL" id="WNC13566.1"/>
    </source>
</evidence>
<dbReference type="Proteomes" id="UP001256827">
    <property type="component" value="Chromosome"/>
</dbReference>
<dbReference type="RefSeq" id="WP_310765110.1">
    <property type="nucleotide sequence ID" value="NZ_CP134050.1"/>
</dbReference>
<organism evidence="1 2">
    <name type="scientific">Brevibacillus brevis</name>
    <name type="common">Bacillus brevis</name>
    <dbReference type="NCBI Taxonomy" id="1393"/>
    <lineage>
        <taxon>Bacteria</taxon>
        <taxon>Bacillati</taxon>
        <taxon>Bacillota</taxon>
        <taxon>Bacilli</taxon>
        <taxon>Bacillales</taxon>
        <taxon>Paenibacillaceae</taxon>
        <taxon>Brevibacillus</taxon>
    </lineage>
</organism>
<dbReference type="EMBL" id="CP134050">
    <property type="protein sequence ID" value="WNC13566.1"/>
    <property type="molecule type" value="Genomic_DNA"/>
</dbReference>
<gene>
    <name evidence="1" type="ORF">RGB73_23160</name>
</gene>
<name>A0ABY9T2W4_BREBE</name>
<accession>A0ABY9T2W4</accession>
<proteinExistence type="predicted"/>